<dbReference type="NCBIfam" id="NF008911">
    <property type="entry name" value="PRK12275.1-2"/>
    <property type="match status" value="1"/>
</dbReference>
<keyword evidence="2" id="KW-1185">Reference proteome</keyword>
<dbReference type="PANTHER" id="PTHR38471:SF2">
    <property type="entry name" value="FOUR HELIX BUNDLE PROTEIN"/>
    <property type="match status" value="1"/>
</dbReference>
<name>A0A9X1V1X8_9FLAO</name>
<proteinExistence type="predicted"/>
<gene>
    <name evidence="1" type="ORF">ML462_06770</name>
</gene>
<dbReference type="AlphaFoldDB" id="A0A9X1V1X8"/>
<reference evidence="1" key="1">
    <citation type="submission" date="2022-03" db="EMBL/GenBank/DDBJ databases">
        <title>Gramella crocea sp. nov., isolated from activated sludge of a seafood processing plant.</title>
        <authorList>
            <person name="Zhang X."/>
        </authorList>
    </citation>
    <scope>NUCLEOTIDE SEQUENCE</scope>
    <source>
        <strain evidence="1">YJ019</strain>
    </source>
</reference>
<dbReference type="PANTHER" id="PTHR38471">
    <property type="entry name" value="FOUR HELIX BUNDLE PROTEIN"/>
    <property type="match status" value="1"/>
</dbReference>
<dbReference type="InterPro" id="IPR012657">
    <property type="entry name" value="23S_rRNA-intervening_sequence"/>
</dbReference>
<comment type="caution">
    <text evidence="1">The sequence shown here is derived from an EMBL/GenBank/DDBJ whole genome shotgun (WGS) entry which is preliminary data.</text>
</comment>
<sequence>MHNFQELKIWQKAIQVAEQVYILSSKFPVEEKYGLTSQVRKSAVSIPSNIAEGAGRNTNGEFKNFLGIANGSTNELITQLLISERLKLISEENIKPIIDDLIEIQKMNFSLLKKFSQNLKPQI</sequence>
<dbReference type="Gene3D" id="1.20.1440.60">
    <property type="entry name" value="23S rRNA-intervening sequence"/>
    <property type="match status" value="1"/>
</dbReference>
<dbReference type="NCBIfam" id="TIGR02436">
    <property type="entry name" value="four helix bundle protein"/>
    <property type="match status" value="1"/>
</dbReference>
<dbReference type="SUPFAM" id="SSF158446">
    <property type="entry name" value="IVS-encoded protein-like"/>
    <property type="match status" value="1"/>
</dbReference>
<dbReference type="Pfam" id="PF05635">
    <property type="entry name" value="23S_rRNA_IVP"/>
    <property type="match status" value="1"/>
</dbReference>
<dbReference type="EMBL" id="JAKVTV010000002">
    <property type="protein sequence ID" value="MCH4822872.1"/>
    <property type="molecule type" value="Genomic_DNA"/>
</dbReference>
<dbReference type="RefSeq" id="WP_240713039.1">
    <property type="nucleotide sequence ID" value="NZ_JAKVTV010000002.1"/>
</dbReference>
<evidence type="ECO:0000313" key="1">
    <source>
        <dbReference type="EMBL" id="MCH4822872.1"/>
    </source>
</evidence>
<organism evidence="1 2">
    <name type="scientific">Christiangramia lutea</name>
    <dbReference type="NCBI Taxonomy" id="1607951"/>
    <lineage>
        <taxon>Bacteria</taxon>
        <taxon>Pseudomonadati</taxon>
        <taxon>Bacteroidota</taxon>
        <taxon>Flavobacteriia</taxon>
        <taxon>Flavobacteriales</taxon>
        <taxon>Flavobacteriaceae</taxon>
        <taxon>Christiangramia</taxon>
    </lineage>
</organism>
<dbReference type="Proteomes" id="UP001139226">
    <property type="component" value="Unassembled WGS sequence"/>
</dbReference>
<dbReference type="CDD" id="cd16377">
    <property type="entry name" value="23S_rRNA_IVP_like"/>
    <property type="match status" value="1"/>
</dbReference>
<evidence type="ECO:0000313" key="2">
    <source>
        <dbReference type="Proteomes" id="UP001139226"/>
    </source>
</evidence>
<protein>
    <submittedName>
        <fullName evidence="1">Four helix bundle protein</fullName>
    </submittedName>
</protein>
<dbReference type="InterPro" id="IPR036583">
    <property type="entry name" value="23S_rRNA_IVS_sf"/>
</dbReference>
<accession>A0A9X1V1X8</accession>